<dbReference type="OrthoDB" id="414047at2759"/>
<protein>
    <submittedName>
        <fullName evidence="11">Aste57867_1547 protein</fullName>
    </submittedName>
</protein>
<evidence type="ECO:0000256" key="1">
    <source>
        <dbReference type="ARBA" id="ARBA00004127"/>
    </source>
</evidence>
<reference evidence="10" key="2">
    <citation type="submission" date="2019-06" db="EMBL/GenBank/DDBJ databases">
        <title>Genomics analysis of Aphanomyces spp. identifies a new class of oomycete effector associated with host adaptation.</title>
        <authorList>
            <person name="Gaulin E."/>
        </authorList>
    </citation>
    <scope>NUCLEOTIDE SEQUENCE</scope>
    <source>
        <strain evidence="10">CBS 578.67</strain>
    </source>
</reference>
<evidence type="ECO:0000256" key="3">
    <source>
        <dbReference type="ARBA" id="ARBA00022692"/>
    </source>
</evidence>
<evidence type="ECO:0000256" key="2">
    <source>
        <dbReference type="ARBA" id="ARBA00022448"/>
    </source>
</evidence>
<evidence type="ECO:0000313" key="10">
    <source>
        <dbReference type="EMBL" id="KAF0718673.1"/>
    </source>
</evidence>
<feature type="transmembrane region" description="Helical" evidence="8">
    <location>
        <begin position="136"/>
        <end position="160"/>
    </location>
</feature>
<dbReference type="InterPro" id="IPR044849">
    <property type="entry name" value="CASTOR/POLLUX/SYM8-like"/>
</dbReference>
<dbReference type="Pfam" id="PF06241">
    <property type="entry name" value="Castor_Poll_mid"/>
    <property type="match status" value="1"/>
</dbReference>
<keyword evidence="4 8" id="KW-1133">Transmembrane helix</keyword>
<feature type="transmembrane region" description="Helical" evidence="8">
    <location>
        <begin position="195"/>
        <end position="217"/>
    </location>
</feature>
<keyword evidence="12" id="KW-1185">Reference proteome</keyword>
<keyword evidence="5" id="KW-0406">Ion transport</keyword>
<proteinExistence type="predicted"/>
<feature type="region of interest" description="Disordered" evidence="7">
    <location>
        <begin position="824"/>
        <end position="861"/>
    </location>
</feature>
<evidence type="ECO:0000313" key="12">
    <source>
        <dbReference type="Proteomes" id="UP000332933"/>
    </source>
</evidence>
<keyword evidence="2" id="KW-0813">Transport</keyword>
<evidence type="ECO:0000259" key="9">
    <source>
        <dbReference type="Pfam" id="PF06241"/>
    </source>
</evidence>
<dbReference type="GO" id="GO:0006811">
    <property type="term" value="P:monoatomic ion transport"/>
    <property type="evidence" value="ECO:0007669"/>
    <property type="project" value="UniProtKB-KW"/>
</dbReference>
<feature type="compositionally biased region" description="Basic and acidic residues" evidence="7">
    <location>
        <begin position="845"/>
        <end position="861"/>
    </location>
</feature>
<evidence type="ECO:0000256" key="6">
    <source>
        <dbReference type="ARBA" id="ARBA00023136"/>
    </source>
</evidence>
<organism evidence="11 12">
    <name type="scientific">Aphanomyces stellatus</name>
    <dbReference type="NCBI Taxonomy" id="120398"/>
    <lineage>
        <taxon>Eukaryota</taxon>
        <taxon>Sar</taxon>
        <taxon>Stramenopiles</taxon>
        <taxon>Oomycota</taxon>
        <taxon>Saprolegniomycetes</taxon>
        <taxon>Saprolegniales</taxon>
        <taxon>Verrucalvaceae</taxon>
        <taxon>Aphanomyces</taxon>
    </lineage>
</organism>
<evidence type="ECO:0000313" key="11">
    <source>
        <dbReference type="EMBL" id="VFT78761.1"/>
    </source>
</evidence>
<dbReference type="Gene3D" id="3.40.50.720">
    <property type="entry name" value="NAD(P)-binding Rossmann-like Domain"/>
    <property type="match status" value="1"/>
</dbReference>
<name>A0A485K6J1_9STRA</name>
<feature type="domain" description="CASTOR/POLLUX/SYM8 ion channel conserved" evidence="9">
    <location>
        <begin position="378"/>
        <end position="487"/>
    </location>
</feature>
<reference evidence="11 12" key="1">
    <citation type="submission" date="2019-03" db="EMBL/GenBank/DDBJ databases">
        <authorList>
            <person name="Gaulin E."/>
            <person name="Dumas B."/>
        </authorList>
    </citation>
    <scope>NUCLEOTIDE SEQUENCE [LARGE SCALE GENOMIC DNA]</scope>
    <source>
        <strain evidence="11">CBS 568.67</strain>
    </source>
</reference>
<evidence type="ECO:0000256" key="7">
    <source>
        <dbReference type="SAM" id="MobiDB-lite"/>
    </source>
</evidence>
<dbReference type="PANTHER" id="PTHR31563:SF10">
    <property type="entry name" value="ION CHANNEL POLLUX-RELATED"/>
    <property type="match status" value="1"/>
</dbReference>
<keyword evidence="6 8" id="KW-0472">Membrane</keyword>
<sequence length="948" mass="105602">MPWATYKHVDHRRTVQQPRQTILQFLLGRGGLGSFTLFETVSSLPSRRRINRGAMENLVHATDDVHHALQREPTLRDVANDAAEAQRQEKLRDQTTDEGRLPAVWAVAVAASQHALALTAYIIDNTLATGTGQVEALVVLGVAMLLMMSPYEMFAFQYAFGEALYQGILDILDPKIEDNVVGTESHIWSIRIQSLTVSLVGMLYFNVVMGVVVDAIVSKMEELKEGRGSILEVNHTLMLGWCNLSFTFIKEVCKANASEGGGVVVVLSTRDKIELENELHQAIHEDEWQGTRVICCVGNSLLTTELIRVSAHLARSITIMPTDERADVSDANLLRTLLSIQSLPELKGHVVASIGDVDNNSLLKVVGGNILETVDAKSIIGRLVVMGSRSAQLTKVYNAVLGFDGSEFYLSEWPECVGLAFNDVAERFNDAIPIGIKTAYVNIIVKMITQSCTSQGDILIKPRLERTIQVGDEIIVLADDNDTYKAAVAPVVDVSGVTPITKQPLPPPPERILLCGWHRNIRDILILLDHLSAPETHIHLVNAEEESARVSQLQDEGLRLETLKNLEIKHFVANTAVRRHMDKFKITSYECILVMSDRANDVHPLASDSHVIATVMMLRAIEMSQRSQKSLHEIAKRRDSAQKLQTGRKVHCVAEVLDPSTERTIHENAIIGAAADYVLSNDLVSRMLAMVSENQSVNTIMDELLGDNGATFDVLPATRYCDTNERVSFWVLAKRARLMYQEIVCGFVNERKEIVLNPPQKQDIVNWASNGIVVIRETMRKSKLNDHQTRRLMVRVLKAFQSARHLTRHIPSWTHPYRNASSSMDVGDDLIPVHDSDDSDDDDAFRETSKTKEGASDMDERTRVTHQLEHSEFNAASAYRPGSPQQRHKSHPHIPSLAPLEPTFVTKVVAPAPFLSWQECLRGDLDDLHVLLRYLDGSVDGPNVQAWS</sequence>
<evidence type="ECO:0000256" key="4">
    <source>
        <dbReference type="ARBA" id="ARBA00022989"/>
    </source>
</evidence>
<dbReference type="Proteomes" id="UP000332933">
    <property type="component" value="Unassembled WGS sequence"/>
</dbReference>
<dbReference type="EMBL" id="VJMH01000132">
    <property type="protein sequence ID" value="KAF0718673.1"/>
    <property type="molecule type" value="Genomic_DNA"/>
</dbReference>
<evidence type="ECO:0000256" key="8">
    <source>
        <dbReference type="SAM" id="Phobius"/>
    </source>
</evidence>
<dbReference type="PANTHER" id="PTHR31563">
    <property type="entry name" value="ION CHANNEL POLLUX-RELATED"/>
    <property type="match status" value="1"/>
</dbReference>
<comment type="subcellular location">
    <subcellularLocation>
        <location evidence="1">Endomembrane system</location>
        <topology evidence="1">Multi-pass membrane protein</topology>
    </subcellularLocation>
</comment>
<evidence type="ECO:0000256" key="5">
    <source>
        <dbReference type="ARBA" id="ARBA00023065"/>
    </source>
</evidence>
<dbReference type="GO" id="GO:0012505">
    <property type="term" value="C:endomembrane system"/>
    <property type="evidence" value="ECO:0007669"/>
    <property type="project" value="UniProtKB-SubCell"/>
</dbReference>
<dbReference type="InterPro" id="IPR010420">
    <property type="entry name" value="CASTOR/POLLUX/SYM8_dom"/>
</dbReference>
<dbReference type="AlphaFoldDB" id="A0A485K6J1"/>
<keyword evidence="3 8" id="KW-0812">Transmembrane</keyword>
<feature type="transmembrane region" description="Helical" evidence="8">
    <location>
        <begin position="103"/>
        <end position="124"/>
    </location>
</feature>
<gene>
    <name evidence="11" type="primary">Aste57867_1547</name>
    <name evidence="10" type="ORF">As57867_001546</name>
    <name evidence="11" type="ORF">ASTE57867_1547</name>
</gene>
<dbReference type="EMBL" id="CAADRA010000132">
    <property type="protein sequence ID" value="VFT78761.1"/>
    <property type="molecule type" value="Genomic_DNA"/>
</dbReference>
<accession>A0A485K6J1</accession>